<evidence type="ECO:0008006" key="3">
    <source>
        <dbReference type="Google" id="ProtNLM"/>
    </source>
</evidence>
<dbReference type="Proteomes" id="UP000222168">
    <property type="component" value="Unassembled WGS sequence"/>
</dbReference>
<gene>
    <name evidence="1" type="ORF">Xish_03660</name>
</gene>
<accession>A0A2D0K7Y2</accession>
<protein>
    <recommendedName>
        <fullName evidence="3">Integrase</fullName>
    </recommendedName>
</protein>
<reference evidence="1 2" key="1">
    <citation type="journal article" date="2017" name="Nat. Microbiol.">
        <title>Natural product diversity associated with the nematode symbionts Photorhabdus and Xenorhabdus.</title>
        <authorList>
            <person name="Tobias N.J."/>
            <person name="Wolff H."/>
            <person name="Djahanschiri B."/>
            <person name="Grundmann F."/>
            <person name="Kronenwerth M."/>
            <person name="Shi Y.M."/>
            <person name="Simonyi S."/>
            <person name="Grun P."/>
            <person name="Shapiro-Ilan D."/>
            <person name="Pidot S.J."/>
            <person name="Stinear T.P."/>
            <person name="Ebersberger I."/>
            <person name="Bode H.B."/>
        </authorList>
    </citation>
    <scope>NUCLEOTIDE SEQUENCE [LARGE SCALE GENOMIC DNA]</scope>
    <source>
        <strain evidence="1 2">DSM 22670</strain>
    </source>
</reference>
<comment type="caution">
    <text evidence="1">The sequence shown here is derived from an EMBL/GenBank/DDBJ whole genome shotgun (WGS) entry which is preliminary data.</text>
</comment>
<organism evidence="1 2">
    <name type="scientific">Xenorhabdus ishibashii</name>
    <dbReference type="NCBI Taxonomy" id="1034471"/>
    <lineage>
        <taxon>Bacteria</taxon>
        <taxon>Pseudomonadati</taxon>
        <taxon>Pseudomonadota</taxon>
        <taxon>Gammaproteobacteria</taxon>
        <taxon>Enterobacterales</taxon>
        <taxon>Morganellaceae</taxon>
        <taxon>Xenorhabdus</taxon>
    </lineage>
</organism>
<dbReference type="EMBL" id="NJAK01000003">
    <property type="protein sequence ID" value="PHM59541.1"/>
    <property type="molecule type" value="Genomic_DNA"/>
</dbReference>
<evidence type="ECO:0000313" key="1">
    <source>
        <dbReference type="EMBL" id="PHM59541.1"/>
    </source>
</evidence>
<sequence>MLKYNKFHNYNTCYFIAVKLATFPWNDSISKLKKNVIEFINSFGMHKYSIATLSVHVLYNAIFKKKLHEIKLDLKMIRKLKIIIIIIVNYVDPVYSI</sequence>
<dbReference type="AlphaFoldDB" id="A0A2D0K7Y2"/>
<evidence type="ECO:0000313" key="2">
    <source>
        <dbReference type="Proteomes" id="UP000222168"/>
    </source>
</evidence>
<proteinExistence type="predicted"/>
<name>A0A2D0K7Y2_9GAMM</name>
<keyword evidence="2" id="KW-1185">Reference proteome</keyword>